<comment type="cofactor">
    <cofactor evidence="1">
        <name>pyridoxal 5'-phosphate</name>
        <dbReference type="ChEBI" id="CHEBI:597326"/>
    </cofactor>
</comment>
<dbReference type="EMBL" id="FR695868">
    <property type="protein sequence ID" value="CBX28694.1"/>
    <property type="molecule type" value="Genomic_DNA"/>
</dbReference>
<dbReference type="Pfam" id="PF00155">
    <property type="entry name" value="Aminotran_1_2"/>
    <property type="match status" value="1"/>
</dbReference>
<dbReference type="InterPro" id="IPR004839">
    <property type="entry name" value="Aminotransferase_I/II_large"/>
</dbReference>
<gene>
    <name evidence="4" type="ORF">N47_G40180</name>
</gene>
<evidence type="ECO:0000256" key="2">
    <source>
        <dbReference type="ARBA" id="ARBA00022898"/>
    </source>
</evidence>
<dbReference type="PANTHER" id="PTHR42885">
    <property type="entry name" value="HISTIDINOL-PHOSPHATE AMINOTRANSFERASE-RELATED"/>
    <property type="match status" value="1"/>
</dbReference>
<evidence type="ECO:0000259" key="3">
    <source>
        <dbReference type="Pfam" id="PF00155"/>
    </source>
</evidence>
<feature type="domain" description="Aminotransferase class I/classII large" evidence="3">
    <location>
        <begin position="22"/>
        <end position="340"/>
    </location>
</feature>
<dbReference type="AlphaFoldDB" id="E1YDQ0"/>
<evidence type="ECO:0000256" key="1">
    <source>
        <dbReference type="ARBA" id="ARBA00001933"/>
    </source>
</evidence>
<dbReference type="PANTHER" id="PTHR42885:SF1">
    <property type="entry name" value="THREONINE-PHOSPHATE DECARBOXYLASE"/>
    <property type="match status" value="1"/>
</dbReference>
<dbReference type="GO" id="GO:0030170">
    <property type="term" value="F:pyridoxal phosphate binding"/>
    <property type="evidence" value="ECO:0007669"/>
    <property type="project" value="InterPro"/>
</dbReference>
<evidence type="ECO:0000313" key="4">
    <source>
        <dbReference type="EMBL" id="CBX28694.1"/>
    </source>
</evidence>
<accession>E1YDQ0</accession>
<dbReference type="CDD" id="cd00609">
    <property type="entry name" value="AAT_like"/>
    <property type="match status" value="1"/>
</dbReference>
<keyword evidence="2" id="KW-0663">Pyridoxal phosphate</keyword>
<name>E1YDQ0_9BACT</name>
<organism evidence="4">
    <name type="scientific">uncultured Desulfobacterium sp</name>
    <dbReference type="NCBI Taxonomy" id="201089"/>
    <lineage>
        <taxon>Bacteria</taxon>
        <taxon>Pseudomonadati</taxon>
        <taxon>Thermodesulfobacteriota</taxon>
        <taxon>Desulfobacteria</taxon>
        <taxon>Desulfobacterales</taxon>
        <taxon>Desulfobacteriaceae</taxon>
        <taxon>Desulfobacterium</taxon>
        <taxon>environmental samples</taxon>
    </lineage>
</organism>
<proteinExistence type="predicted"/>
<dbReference type="Gene3D" id="3.90.1150.10">
    <property type="entry name" value="Aspartate Aminotransferase, domain 1"/>
    <property type="match status" value="1"/>
</dbReference>
<protein>
    <recommendedName>
        <fullName evidence="3">Aminotransferase class I/classII large domain-containing protein</fullName>
    </recommendedName>
</protein>
<dbReference type="SUPFAM" id="SSF53383">
    <property type="entry name" value="PLP-dependent transferases"/>
    <property type="match status" value="1"/>
</dbReference>
<reference evidence="4" key="1">
    <citation type="journal article" date="2011" name="Environ. Microbiol.">
        <title>Genomic insights into the metabolic potential of the polycyclic aromatic hydrocarbon degrading sulfate-reducing Deltaproteobacterium N47.</title>
        <authorList>
            <person name="Bergmann F."/>
            <person name="Selesi D."/>
            <person name="Weinmaier T."/>
            <person name="Tischler P."/>
            <person name="Rattei T."/>
            <person name="Meckenstock R.U."/>
        </authorList>
    </citation>
    <scope>NUCLEOTIDE SEQUENCE</scope>
</reference>
<dbReference type="Gene3D" id="3.40.640.10">
    <property type="entry name" value="Type I PLP-dependent aspartate aminotransferase-like (Major domain)"/>
    <property type="match status" value="1"/>
</dbReference>
<dbReference type="InterPro" id="IPR015424">
    <property type="entry name" value="PyrdxlP-dep_Trfase"/>
</dbReference>
<sequence length="363" mass="40622">MITGHGGNIYKIAAQHGCNPSEIIDMSSNVNPLGPPSGFIAFLKKNINSITSLPEVDSAEAIIAFSKYYNISKSRVLAGNGTTQFIYSIPRALCSKKVLILGPTYSDYEDSCIMNNVKYEYIIAKESSSFLQDIDIIKKKVKHFDTIFICNPDNPTGVLMNRCDLESLISSYPDKNFIIDESYMPFSKKRDSESVLYLNAQNVIVLNSMSKIFRIPGLRTGFLIASKQNIKKFLPYTLPWSVNSIAQSAVCYLMNPKNGAEAFIEKTVDFIEKEKARFIKHFEDIAGIKLYPSTTSFILIKLGKNLSAKDICKQMSFDKILIRNCSNFKGLSDKFVRISMKTGDLNLLAAKKLSDIILNQGNK</sequence>
<dbReference type="InterPro" id="IPR015421">
    <property type="entry name" value="PyrdxlP-dep_Trfase_major"/>
</dbReference>
<dbReference type="InterPro" id="IPR015422">
    <property type="entry name" value="PyrdxlP-dep_Trfase_small"/>
</dbReference>